<evidence type="ECO:0000313" key="1">
    <source>
        <dbReference type="EMBL" id="GGF58362.1"/>
    </source>
</evidence>
<gene>
    <name evidence="1" type="ORF">GCM10011402_07970</name>
</gene>
<organism evidence="1 2">
    <name type="scientific">Paracoccus acridae</name>
    <dbReference type="NCBI Taxonomy" id="1795310"/>
    <lineage>
        <taxon>Bacteria</taxon>
        <taxon>Pseudomonadati</taxon>
        <taxon>Pseudomonadota</taxon>
        <taxon>Alphaproteobacteria</taxon>
        <taxon>Rhodobacterales</taxon>
        <taxon>Paracoccaceae</taxon>
        <taxon>Paracoccus</taxon>
    </lineage>
</organism>
<sequence>MSPDENTGIAVRRSDMVRPLGAAARIAGVRRNLRAGIIGGGVESVARSCCAGRDGRWRRPRCITASAPAWARRTGNQTVKAFLTDFMATDQIKGIHNIWMKMDPPQLATEMKGVPFTIAR</sequence>
<dbReference type="EMBL" id="BMIV01000002">
    <property type="protein sequence ID" value="GGF58362.1"/>
    <property type="molecule type" value="Genomic_DNA"/>
</dbReference>
<comment type="caution">
    <text evidence="1">The sequence shown here is derived from an EMBL/GenBank/DDBJ whole genome shotgun (WGS) entry which is preliminary data.</text>
</comment>
<keyword evidence="2" id="KW-1185">Reference proteome</keyword>
<proteinExistence type="predicted"/>
<name>A0ABQ1VDX9_9RHOB</name>
<reference evidence="2" key="1">
    <citation type="journal article" date="2019" name="Int. J. Syst. Evol. Microbiol.">
        <title>The Global Catalogue of Microorganisms (GCM) 10K type strain sequencing project: providing services to taxonomists for standard genome sequencing and annotation.</title>
        <authorList>
            <consortium name="The Broad Institute Genomics Platform"/>
            <consortium name="The Broad Institute Genome Sequencing Center for Infectious Disease"/>
            <person name="Wu L."/>
            <person name="Ma J."/>
        </authorList>
    </citation>
    <scope>NUCLEOTIDE SEQUENCE [LARGE SCALE GENOMIC DNA]</scope>
    <source>
        <strain evidence="2">CGMCC 1.15419</strain>
    </source>
</reference>
<dbReference type="Proteomes" id="UP000640509">
    <property type="component" value="Unassembled WGS sequence"/>
</dbReference>
<protein>
    <submittedName>
        <fullName evidence="1">Uncharacterized protein</fullName>
    </submittedName>
</protein>
<accession>A0ABQ1VDX9</accession>
<evidence type="ECO:0000313" key="2">
    <source>
        <dbReference type="Proteomes" id="UP000640509"/>
    </source>
</evidence>